<gene>
    <name evidence="6" type="ORF">N0V84_005122</name>
</gene>
<evidence type="ECO:0000259" key="5">
    <source>
        <dbReference type="PROSITE" id="PS51387"/>
    </source>
</evidence>
<dbReference type="PANTHER" id="PTHR42973:SF25">
    <property type="entry name" value="PHOSPHOMEVALONATE KINASE"/>
    <property type="match status" value="1"/>
</dbReference>
<dbReference type="GO" id="GO:0006695">
    <property type="term" value="P:cholesterol biosynthetic process"/>
    <property type="evidence" value="ECO:0007669"/>
    <property type="project" value="InterPro"/>
</dbReference>
<dbReference type="CDD" id="cd06223">
    <property type="entry name" value="PRTases_typeI"/>
    <property type="match status" value="1"/>
</dbReference>
<name>A0A9W8WEB4_9HYPO</name>
<dbReference type="Pfam" id="PF01565">
    <property type="entry name" value="FAD_binding_4"/>
    <property type="match status" value="1"/>
</dbReference>
<dbReference type="GO" id="GO:0071949">
    <property type="term" value="F:FAD binding"/>
    <property type="evidence" value="ECO:0007669"/>
    <property type="project" value="InterPro"/>
</dbReference>
<keyword evidence="4" id="KW-0560">Oxidoreductase</keyword>
<dbReference type="SUPFAM" id="SSF56176">
    <property type="entry name" value="FAD-binding/transporter-associated domain-like"/>
    <property type="match status" value="1"/>
</dbReference>
<evidence type="ECO:0000313" key="7">
    <source>
        <dbReference type="Proteomes" id="UP001140502"/>
    </source>
</evidence>
<sequence>MATLDSLKKALREKTTAPSSMTHRLSESQYLRGFRTLTRGSTVYEDFIIPQLAKLVPLVNSDSPISVLEIGPGPKSVLGHLPDYLRNKVGNYSAFEPNELFVSLLEDWFTESPLLRLGSPPDIRPIPFDLNSAVHDIGKFDLIVFCHSMYGMAPKRTYIERALEMLADRGLVVVFHRESPDFDGLVCKHTASFPTGVTRVPQDDKSLDFFASFIAGFDVHHVPTLRPEWRKICRDLGRPDGGHLLFSSPEIMVAFNQHATALPKLMAMVPLIKDKTVKNREARLHQPTAVMRPTRIQHVQQCVEWAREHELGLAIIGGGHSGHCIQPNVVSVDMSAFDKVHIVKGEDDSPLGSLVVAEAACKTGDIIQKTMEQGLSVPLGSRPSVGAGLWLQGGIGHLARLYGLACDAIAGAVMVSVDSGKVLCIGNVPSQHQPADAVRSEDENDLLWALKGAGTNFGIIVSVTFMAHAAPTYLVRNWMPSLTPGHDTQFHLDRLNHVAKRLSREYTIDGYLFHQDNELHLGVTRFETEQVFELRDFNDLFGRELDSKLVNGVELFDSDMYMTKMHGGHGGGKTSSFKRCLFLKDVGDRKTADILVDAIKNRPSPLCYLHLLHGGGAVGDLTDIDTAFGCRDWIFACVVTATWPRDQDDTETARRAMQWVYKVAEKLLPLSAGVYGADLGPDPRDRALATRAFGPNRSRLAQLKQRLDPGHVLAYACPLLDTPKQKLIILVTGEHCSGKDYCADIWASVLSMSALRARVVSISEETKREYAAATNASFERLVLDRRYKEEHRPALAKFFKEQVKNRPKLPKEHFLKVASNSADVDVLIITGMRDEAPLAIFSHLLATSSQATSSRLIEIRVQTSKETRARRGGQGDSDSMAETAATFTFNNETTGTKEAKSFAKLNLLPFFHDDLERLASMVPTIPDYPTSGVNFRHVLKIPQRPNGLTLCTSLLKTHFAGDWAKVDVMACCEAGGFVFASPLAKELNKPLALIRKTGKLPPPVVSVSKSPSHISSSSPNCSTHERIEMSPDLVSDGASVVVVDDVLASGTTLCAVLQLLREAGARVEDISVMVVAEFPYHGGREFLRENGFRGVKVQSLLVFHGA</sequence>
<dbReference type="EMBL" id="JAPEUR010000090">
    <property type="protein sequence ID" value="KAJ4321827.1"/>
    <property type="molecule type" value="Genomic_DNA"/>
</dbReference>
<dbReference type="SUPFAM" id="SSF53271">
    <property type="entry name" value="PRTase-like"/>
    <property type="match status" value="1"/>
</dbReference>
<accession>A0A9W8WEB4</accession>
<evidence type="ECO:0000313" key="6">
    <source>
        <dbReference type="EMBL" id="KAJ4321827.1"/>
    </source>
</evidence>
<evidence type="ECO:0000256" key="1">
    <source>
        <dbReference type="ARBA" id="ARBA00005466"/>
    </source>
</evidence>
<dbReference type="InterPro" id="IPR006094">
    <property type="entry name" value="Oxid_FAD_bind_N"/>
</dbReference>
<dbReference type="PROSITE" id="PS51387">
    <property type="entry name" value="FAD_PCMH"/>
    <property type="match status" value="1"/>
</dbReference>
<dbReference type="Gene3D" id="3.40.462.20">
    <property type="match status" value="1"/>
</dbReference>
<dbReference type="InterPro" id="IPR016166">
    <property type="entry name" value="FAD-bd_PCMH"/>
</dbReference>
<evidence type="ECO:0000256" key="3">
    <source>
        <dbReference type="ARBA" id="ARBA00022827"/>
    </source>
</evidence>
<feature type="domain" description="FAD-binding PCMH-type" evidence="5">
    <location>
        <begin position="283"/>
        <end position="470"/>
    </location>
</feature>
<dbReference type="GO" id="GO:0005737">
    <property type="term" value="C:cytoplasm"/>
    <property type="evidence" value="ECO:0007669"/>
    <property type="project" value="InterPro"/>
</dbReference>
<dbReference type="PANTHER" id="PTHR42973">
    <property type="entry name" value="BINDING OXIDOREDUCTASE, PUTATIVE (AFU_ORTHOLOGUE AFUA_1G17690)-RELATED"/>
    <property type="match status" value="1"/>
</dbReference>
<dbReference type="InterPro" id="IPR016169">
    <property type="entry name" value="FAD-bd_PCMH_sub2"/>
</dbReference>
<dbReference type="SUPFAM" id="SSF53335">
    <property type="entry name" value="S-adenosyl-L-methionine-dependent methyltransferases"/>
    <property type="match status" value="1"/>
</dbReference>
<dbReference type="Gene3D" id="3.40.50.150">
    <property type="entry name" value="Vaccinia Virus protein VP39"/>
    <property type="match status" value="1"/>
</dbReference>
<proteinExistence type="inferred from homology"/>
<dbReference type="OrthoDB" id="363185at2759"/>
<evidence type="ECO:0000256" key="4">
    <source>
        <dbReference type="ARBA" id="ARBA00023002"/>
    </source>
</evidence>
<dbReference type="Gene3D" id="3.40.50.2020">
    <property type="match status" value="1"/>
</dbReference>
<keyword evidence="7" id="KW-1185">Reference proteome</keyword>
<dbReference type="GO" id="GO:0004631">
    <property type="term" value="F:phosphomevalonate kinase activity"/>
    <property type="evidence" value="ECO:0007669"/>
    <property type="project" value="InterPro"/>
</dbReference>
<dbReference type="InterPro" id="IPR029063">
    <property type="entry name" value="SAM-dependent_MTases_sf"/>
</dbReference>
<organism evidence="6 7">
    <name type="scientific">Fusarium piperis</name>
    <dbReference type="NCBI Taxonomy" id="1435070"/>
    <lineage>
        <taxon>Eukaryota</taxon>
        <taxon>Fungi</taxon>
        <taxon>Dikarya</taxon>
        <taxon>Ascomycota</taxon>
        <taxon>Pezizomycotina</taxon>
        <taxon>Sordariomycetes</taxon>
        <taxon>Hypocreomycetidae</taxon>
        <taxon>Hypocreales</taxon>
        <taxon>Nectriaceae</taxon>
        <taxon>Fusarium</taxon>
        <taxon>Fusarium solani species complex</taxon>
    </lineage>
</organism>
<dbReference type="InterPro" id="IPR000836">
    <property type="entry name" value="PRTase_dom"/>
</dbReference>
<comment type="similarity">
    <text evidence="1">Belongs to the oxygen-dependent FAD-linked oxidoreductase family.</text>
</comment>
<dbReference type="AlphaFoldDB" id="A0A9W8WEB4"/>
<dbReference type="InterPro" id="IPR029057">
    <property type="entry name" value="PRTase-like"/>
</dbReference>
<dbReference type="Gene3D" id="3.30.465.10">
    <property type="match status" value="1"/>
</dbReference>
<dbReference type="InterPro" id="IPR005919">
    <property type="entry name" value="Pmev_kin_anim"/>
</dbReference>
<dbReference type="Proteomes" id="UP001140502">
    <property type="component" value="Unassembled WGS sequence"/>
</dbReference>
<comment type="caution">
    <text evidence="6">The sequence shown here is derived from an EMBL/GenBank/DDBJ whole genome shotgun (WGS) entry which is preliminary data.</text>
</comment>
<dbReference type="InterPro" id="IPR027417">
    <property type="entry name" value="P-loop_NTPase"/>
</dbReference>
<evidence type="ECO:0000256" key="2">
    <source>
        <dbReference type="ARBA" id="ARBA00022630"/>
    </source>
</evidence>
<dbReference type="GO" id="GO:0016491">
    <property type="term" value="F:oxidoreductase activity"/>
    <property type="evidence" value="ECO:0007669"/>
    <property type="project" value="UniProtKB-KW"/>
</dbReference>
<dbReference type="Gene3D" id="3.40.50.300">
    <property type="entry name" value="P-loop containing nucleotide triphosphate hydrolases"/>
    <property type="match status" value="1"/>
</dbReference>
<keyword evidence="2" id="KW-0285">Flavoprotein</keyword>
<keyword evidence="3" id="KW-0274">FAD</keyword>
<dbReference type="InterPro" id="IPR036318">
    <property type="entry name" value="FAD-bd_PCMH-like_sf"/>
</dbReference>
<reference evidence="6" key="1">
    <citation type="submission" date="2022-10" db="EMBL/GenBank/DDBJ databases">
        <title>Tapping the CABI collections for fungal endophytes: first genome assemblies for Collariella, Neodidymelliopsis, Ascochyta clinopodiicola, Didymella pomorum, Didymosphaeria variabile, Neocosmospora piperis and Neocucurbitaria cava.</title>
        <authorList>
            <person name="Hill R."/>
        </authorList>
    </citation>
    <scope>NUCLEOTIDE SEQUENCE</scope>
    <source>
        <strain evidence="6">IMI 366586</strain>
    </source>
</reference>
<dbReference type="Pfam" id="PF00156">
    <property type="entry name" value="Pribosyltran"/>
    <property type="match status" value="1"/>
</dbReference>
<dbReference type="Pfam" id="PF04275">
    <property type="entry name" value="P-mevalo_kinase"/>
    <property type="match status" value="1"/>
</dbReference>
<protein>
    <recommendedName>
        <fullName evidence="5">FAD-binding PCMH-type domain-containing protein</fullName>
    </recommendedName>
</protein>
<dbReference type="InterPro" id="IPR050416">
    <property type="entry name" value="FAD-linked_Oxidoreductase"/>
</dbReference>